<dbReference type="Gene3D" id="3.90.1720.10">
    <property type="entry name" value="endopeptidase domain like (from Nostoc punctiforme)"/>
    <property type="match status" value="1"/>
</dbReference>
<name>A0AAN9FHI8_CROPI</name>
<dbReference type="AlphaFoldDB" id="A0AAN9FHI8"/>
<dbReference type="Proteomes" id="UP001372338">
    <property type="component" value="Unassembled WGS sequence"/>
</dbReference>
<dbReference type="PANTHER" id="PTHR31354:SF7">
    <property type="entry name" value="OS09G0392000 PROTEIN"/>
    <property type="match status" value="1"/>
</dbReference>
<sequence length="258" mass="28404">MGPIVCGLVAATVGSDAFVWELGAVKMVIICAPDSELRKKSFAVLKGVLADMPFTLMGFLKASNFPSILEIQNVAQLVQQVTLVAYRELELQLASSFKLDASQKEAPCTVQCSTATVITALITVAFLHEELHVGRWGGFETLEKWVTGAFVGHTAVCLKDEMGNLWVGESGHENEKGEEIMAIIPWHEWWASALKDSSNPQIALLPLHPEIRAKINSTAAWEYAQSMYGKPYGYHNMIFSWIDTVADNYPPPLDAHLV</sequence>
<dbReference type="PANTHER" id="PTHR31354">
    <property type="entry name" value="OS01G0793500 PROTEIN"/>
    <property type="match status" value="1"/>
</dbReference>
<evidence type="ECO:0000313" key="2">
    <source>
        <dbReference type="Proteomes" id="UP001372338"/>
    </source>
</evidence>
<proteinExistence type="predicted"/>
<evidence type="ECO:0000313" key="1">
    <source>
        <dbReference type="EMBL" id="KAK7276522.1"/>
    </source>
</evidence>
<reference evidence="1 2" key="1">
    <citation type="submission" date="2024-01" db="EMBL/GenBank/DDBJ databases">
        <title>The genomes of 5 underutilized Papilionoideae crops provide insights into root nodulation and disease resistanc.</title>
        <authorList>
            <person name="Yuan L."/>
        </authorList>
    </citation>
    <scope>NUCLEOTIDE SEQUENCE [LARGE SCALE GENOMIC DNA]</scope>
    <source>
        <strain evidence="1">ZHUSHIDOU_FW_LH</strain>
        <tissue evidence="1">Leaf</tissue>
    </source>
</reference>
<organism evidence="1 2">
    <name type="scientific">Crotalaria pallida</name>
    <name type="common">Smooth rattlebox</name>
    <name type="synonym">Crotalaria striata</name>
    <dbReference type="NCBI Taxonomy" id="3830"/>
    <lineage>
        <taxon>Eukaryota</taxon>
        <taxon>Viridiplantae</taxon>
        <taxon>Streptophyta</taxon>
        <taxon>Embryophyta</taxon>
        <taxon>Tracheophyta</taxon>
        <taxon>Spermatophyta</taxon>
        <taxon>Magnoliopsida</taxon>
        <taxon>eudicotyledons</taxon>
        <taxon>Gunneridae</taxon>
        <taxon>Pentapetalae</taxon>
        <taxon>rosids</taxon>
        <taxon>fabids</taxon>
        <taxon>Fabales</taxon>
        <taxon>Fabaceae</taxon>
        <taxon>Papilionoideae</taxon>
        <taxon>50 kb inversion clade</taxon>
        <taxon>genistoids sensu lato</taxon>
        <taxon>core genistoids</taxon>
        <taxon>Crotalarieae</taxon>
        <taxon>Crotalaria</taxon>
    </lineage>
</organism>
<protein>
    <submittedName>
        <fullName evidence="1">Uncharacterized protein</fullName>
    </submittedName>
</protein>
<gene>
    <name evidence="1" type="ORF">RIF29_17662</name>
</gene>
<keyword evidence="2" id="KW-1185">Reference proteome</keyword>
<comment type="caution">
    <text evidence="1">The sequence shown here is derived from an EMBL/GenBank/DDBJ whole genome shotgun (WGS) entry which is preliminary data.</text>
</comment>
<dbReference type="EMBL" id="JAYWIO010000003">
    <property type="protein sequence ID" value="KAK7276522.1"/>
    <property type="molecule type" value="Genomic_DNA"/>
</dbReference>
<accession>A0AAN9FHI8</accession>